<gene>
    <name evidence="1" type="ORF">LEP1GSC029_1335</name>
</gene>
<evidence type="ECO:0000313" key="2">
    <source>
        <dbReference type="Proteomes" id="UP000012329"/>
    </source>
</evidence>
<name>A0A829D360_LEPIR</name>
<protein>
    <submittedName>
        <fullName evidence="1">Uncharacterized protein</fullName>
    </submittedName>
</protein>
<sequence>MCFFKKIPKSKKVNIAEIAEDKAIAECFKNQIKDKFKIMLIVNDID</sequence>
<organism evidence="1 2">
    <name type="scientific">Leptospira interrogans str. 2002000626</name>
    <dbReference type="NCBI Taxonomy" id="996803"/>
    <lineage>
        <taxon>Bacteria</taxon>
        <taxon>Pseudomonadati</taxon>
        <taxon>Spirochaetota</taxon>
        <taxon>Spirochaetia</taxon>
        <taxon>Leptospirales</taxon>
        <taxon>Leptospiraceae</taxon>
        <taxon>Leptospira</taxon>
    </lineage>
</organism>
<reference evidence="1 2" key="1">
    <citation type="submission" date="2013-02" db="EMBL/GenBank/DDBJ databases">
        <authorList>
            <person name="Harkins D.M."/>
            <person name="Durkin A.S."/>
            <person name="Brinkac L.M."/>
            <person name="Haft D.H."/>
            <person name="Selengut J.D."/>
            <person name="Sanka R."/>
            <person name="DePew J."/>
            <person name="Purushe J."/>
            <person name="Whelen A.C."/>
            <person name="Vinetz J.M."/>
            <person name="Sutton G.G."/>
            <person name="Nierman W.C."/>
            <person name="Fouts D.E."/>
        </authorList>
    </citation>
    <scope>NUCLEOTIDE SEQUENCE [LARGE SCALE GENOMIC DNA]</scope>
    <source>
        <strain evidence="1 2">2002000626</strain>
    </source>
</reference>
<accession>A0A829D360</accession>
<proteinExistence type="predicted"/>
<comment type="caution">
    <text evidence="1">The sequence shown here is derived from an EMBL/GenBank/DDBJ whole genome shotgun (WGS) entry which is preliminary data.</text>
</comment>
<dbReference type="EMBL" id="AFJL02000186">
    <property type="protein sequence ID" value="EMY03359.1"/>
    <property type="molecule type" value="Genomic_DNA"/>
</dbReference>
<dbReference type="Proteomes" id="UP000012329">
    <property type="component" value="Unassembled WGS sequence"/>
</dbReference>
<dbReference type="AlphaFoldDB" id="A0A829D360"/>
<evidence type="ECO:0000313" key="1">
    <source>
        <dbReference type="EMBL" id="EMY03359.1"/>
    </source>
</evidence>